<gene>
    <name evidence="1" type="ORF">MAR_018322</name>
</gene>
<name>A0ABY7EH10_MYAAR</name>
<accession>A0ABY7EH10</accession>
<evidence type="ECO:0000313" key="2">
    <source>
        <dbReference type="Proteomes" id="UP001164746"/>
    </source>
</evidence>
<reference evidence="1" key="1">
    <citation type="submission" date="2022-11" db="EMBL/GenBank/DDBJ databases">
        <title>Centuries of genome instability and evolution in soft-shell clam transmissible cancer (bioRxiv).</title>
        <authorList>
            <person name="Hart S.F.M."/>
            <person name="Yonemitsu M.A."/>
            <person name="Giersch R.M."/>
            <person name="Beal B.F."/>
            <person name="Arriagada G."/>
            <person name="Davis B.W."/>
            <person name="Ostrander E.A."/>
            <person name="Goff S.P."/>
            <person name="Metzger M.J."/>
        </authorList>
    </citation>
    <scope>NUCLEOTIDE SEQUENCE</scope>
    <source>
        <strain evidence="1">MELC-2E11</strain>
        <tissue evidence="1">Siphon/mantle</tissue>
    </source>
</reference>
<feature type="non-terminal residue" evidence="1">
    <location>
        <position position="1"/>
    </location>
</feature>
<dbReference type="Proteomes" id="UP001164746">
    <property type="component" value="Chromosome 6"/>
</dbReference>
<proteinExistence type="predicted"/>
<keyword evidence="2" id="KW-1185">Reference proteome</keyword>
<organism evidence="1 2">
    <name type="scientific">Mya arenaria</name>
    <name type="common">Soft-shell clam</name>
    <dbReference type="NCBI Taxonomy" id="6604"/>
    <lineage>
        <taxon>Eukaryota</taxon>
        <taxon>Metazoa</taxon>
        <taxon>Spiralia</taxon>
        <taxon>Lophotrochozoa</taxon>
        <taxon>Mollusca</taxon>
        <taxon>Bivalvia</taxon>
        <taxon>Autobranchia</taxon>
        <taxon>Heteroconchia</taxon>
        <taxon>Euheterodonta</taxon>
        <taxon>Imparidentia</taxon>
        <taxon>Neoheterodontei</taxon>
        <taxon>Myida</taxon>
        <taxon>Myoidea</taxon>
        <taxon>Myidae</taxon>
        <taxon>Mya</taxon>
    </lineage>
</organism>
<protein>
    <submittedName>
        <fullName evidence="1">Uncharacterized protein</fullName>
    </submittedName>
</protein>
<dbReference type="EMBL" id="CP111017">
    <property type="protein sequence ID" value="WAR08364.1"/>
    <property type="molecule type" value="Genomic_DNA"/>
</dbReference>
<sequence length="131" mass="14868">MVGRTTNAECPVLDGLFKLLESTGSYTGDLLDKALLQFCFIDVIQWCSVPLISVNGRHSALFTCDNMFCEFNMTEELDEVCQLWNCHRIRPVRNNISPRDRSVTMYTCPELYGAQDYLCAVPRANVDSCLE</sequence>
<evidence type="ECO:0000313" key="1">
    <source>
        <dbReference type="EMBL" id="WAR08364.1"/>
    </source>
</evidence>